<organism evidence="7">
    <name type="scientific">uncultured Caudovirales phage</name>
    <dbReference type="NCBI Taxonomy" id="2100421"/>
    <lineage>
        <taxon>Viruses</taxon>
        <taxon>Duplodnaviria</taxon>
        <taxon>Heunggongvirae</taxon>
        <taxon>Uroviricota</taxon>
        <taxon>Caudoviricetes</taxon>
        <taxon>Peduoviridae</taxon>
        <taxon>Maltschvirus</taxon>
        <taxon>Maltschvirus maltsch</taxon>
    </lineage>
</organism>
<keyword evidence="4" id="KW-0862">Zinc</keyword>
<dbReference type="InterPro" id="IPR025657">
    <property type="entry name" value="RadC_JAB"/>
</dbReference>
<dbReference type="Pfam" id="PF04002">
    <property type="entry name" value="RadC"/>
    <property type="match status" value="1"/>
</dbReference>
<keyword evidence="3" id="KW-0378">Hydrolase</keyword>
<evidence type="ECO:0000256" key="4">
    <source>
        <dbReference type="ARBA" id="ARBA00022833"/>
    </source>
</evidence>
<evidence type="ECO:0000256" key="2">
    <source>
        <dbReference type="ARBA" id="ARBA00022723"/>
    </source>
</evidence>
<dbReference type="PANTHER" id="PTHR30471:SF3">
    <property type="entry name" value="UPF0758 PROTEIN YEES-RELATED"/>
    <property type="match status" value="1"/>
</dbReference>
<dbReference type="PROSITE" id="PS01302">
    <property type="entry name" value="UPF0758"/>
    <property type="match status" value="1"/>
</dbReference>
<evidence type="ECO:0000256" key="3">
    <source>
        <dbReference type="ARBA" id="ARBA00022801"/>
    </source>
</evidence>
<evidence type="ECO:0000313" key="7">
    <source>
        <dbReference type="EMBL" id="CAB4158706.1"/>
    </source>
</evidence>
<proteinExistence type="predicted"/>
<feature type="domain" description="MPN" evidence="6">
    <location>
        <begin position="43"/>
        <end position="165"/>
    </location>
</feature>
<keyword evidence="5" id="KW-0482">Metalloprotease</keyword>
<reference evidence="7" key="1">
    <citation type="submission" date="2020-04" db="EMBL/GenBank/DDBJ databases">
        <authorList>
            <person name="Chiriac C."/>
            <person name="Salcher M."/>
            <person name="Ghai R."/>
            <person name="Kavagutti S V."/>
        </authorList>
    </citation>
    <scope>NUCLEOTIDE SEQUENCE</scope>
</reference>
<dbReference type="PANTHER" id="PTHR30471">
    <property type="entry name" value="DNA REPAIR PROTEIN RADC"/>
    <property type="match status" value="1"/>
</dbReference>
<evidence type="ECO:0000256" key="5">
    <source>
        <dbReference type="ARBA" id="ARBA00023049"/>
    </source>
</evidence>
<dbReference type="GO" id="GO:0006508">
    <property type="term" value="P:proteolysis"/>
    <property type="evidence" value="ECO:0007669"/>
    <property type="project" value="UniProtKB-KW"/>
</dbReference>
<dbReference type="NCBIfam" id="TIGR00608">
    <property type="entry name" value="radc"/>
    <property type="match status" value="1"/>
</dbReference>
<keyword evidence="1" id="KW-0645">Protease</keyword>
<evidence type="ECO:0000256" key="1">
    <source>
        <dbReference type="ARBA" id="ARBA00022670"/>
    </source>
</evidence>
<dbReference type="GO" id="GO:0046872">
    <property type="term" value="F:metal ion binding"/>
    <property type="evidence" value="ECO:0007669"/>
    <property type="project" value="UniProtKB-KW"/>
</dbReference>
<keyword evidence="2" id="KW-0479">Metal-binding</keyword>
<dbReference type="CDD" id="cd08071">
    <property type="entry name" value="MPN_DUF2466"/>
    <property type="match status" value="1"/>
</dbReference>
<accession>A0A6J5NLV6</accession>
<gene>
    <name evidence="7" type="ORF">UFOVP707_20</name>
</gene>
<dbReference type="Gene3D" id="3.40.140.10">
    <property type="entry name" value="Cytidine Deaminase, domain 2"/>
    <property type="match status" value="1"/>
</dbReference>
<dbReference type="InterPro" id="IPR037518">
    <property type="entry name" value="MPN"/>
</dbReference>
<dbReference type="InterPro" id="IPR020891">
    <property type="entry name" value="UPF0758_CS"/>
</dbReference>
<dbReference type="PROSITE" id="PS50249">
    <property type="entry name" value="MPN"/>
    <property type="match status" value="1"/>
</dbReference>
<dbReference type="GO" id="GO:0008237">
    <property type="term" value="F:metallopeptidase activity"/>
    <property type="evidence" value="ECO:0007669"/>
    <property type="project" value="UniProtKB-KW"/>
</dbReference>
<sequence length="165" mass="17934">MHHVCSVEPPAYTDAFRMTPEEAATVAHALNILGNMLKATGAAIDTPQVAKDYVMLRIGGQERESFMVVFLDSQHHVIAAETLFHGSLSQTSVYPREVVRRALQLNAGAVILAHNHPSGSCEPSRADEHLTQTLKAALTLVDVRVLDHLVVSGNRCVSFAERGLL</sequence>
<dbReference type="EMBL" id="LR796684">
    <property type="protein sequence ID" value="CAB4158706.1"/>
    <property type="molecule type" value="Genomic_DNA"/>
</dbReference>
<dbReference type="SUPFAM" id="SSF102712">
    <property type="entry name" value="JAB1/MPN domain"/>
    <property type="match status" value="1"/>
</dbReference>
<dbReference type="InterPro" id="IPR001405">
    <property type="entry name" value="UPF0758"/>
</dbReference>
<evidence type="ECO:0000259" key="6">
    <source>
        <dbReference type="PROSITE" id="PS50249"/>
    </source>
</evidence>
<protein>
    <submittedName>
        <fullName evidence="7">RadC DNA repair proteins</fullName>
    </submittedName>
</protein>
<name>A0A6J5NLV6_9CAUD</name>